<dbReference type="EMBL" id="JAXGFO010000008">
    <property type="protein sequence ID" value="MEG3156846.1"/>
    <property type="molecule type" value="Genomic_DNA"/>
</dbReference>
<keyword evidence="2" id="KW-1185">Reference proteome</keyword>
<organism evidence="1 2">
    <name type="scientific">Lysobacter zhanggongensis</name>
    <dbReference type="NCBI Taxonomy" id="1774951"/>
    <lineage>
        <taxon>Bacteria</taxon>
        <taxon>Pseudomonadati</taxon>
        <taxon>Pseudomonadota</taxon>
        <taxon>Gammaproteobacteria</taxon>
        <taxon>Lysobacterales</taxon>
        <taxon>Lysobacteraceae</taxon>
        <taxon>Lysobacter</taxon>
    </lineage>
</organism>
<comment type="caution">
    <text evidence="1">The sequence shown here is derived from an EMBL/GenBank/DDBJ whole genome shotgun (WGS) entry which is preliminary data.</text>
</comment>
<dbReference type="Proteomes" id="UP001334501">
    <property type="component" value="Unassembled WGS sequence"/>
</dbReference>
<protein>
    <submittedName>
        <fullName evidence="1">Uncharacterized protein</fullName>
    </submittedName>
</protein>
<evidence type="ECO:0000313" key="2">
    <source>
        <dbReference type="Proteomes" id="UP001334501"/>
    </source>
</evidence>
<evidence type="ECO:0000313" key="1">
    <source>
        <dbReference type="EMBL" id="MEG3156846.1"/>
    </source>
</evidence>
<accession>A0ABU7YPB5</accession>
<reference evidence="1 2" key="1">
    <citation type="journal article" date="2017" name="Curr. Microbiol.">
        <title>Lysobacter zhanggongensis sp. nov. Isolated from a Pit Mud.</title>
        <authorList>
            <person name="Zhang X.F."/>
            <person name="Wang H.H."/>
            <person name="Sun X.Y."/>
            <person name="Pan C.M."/>
        </authorList>
    </citation>
    <scope>NUCLEOTIDE SEQUENCE [LARGE SCALE GENOMIC DNA]</scope>
    <source>
        <strain evidence="1 2">ZGLJ7-1</strain>
    </source>
</reference>
<proteinExistence type="predicted"/>
<gene>
    <name evidence="1" type="ORF">SNE33_02895</name>
</gene>
<name>A0ABU7YPB5_9GAMM</name>
<sequence length="56" mass="6307">MKSKPTTQSTAVRHMQLRKSLSMMRTNIIAAGDMAPMQRLRTAQLANELAARLRHS</sequence>